<reference evidence="2" key="1">
    <citation type="journal article" date="2021" name="Proc. Natl. Acad. Sci. U.S.A.">
        <title>A Catalog of Tens of Thousands of Viruses from Human Metagenomes Reveals Hidden Associations with Chronic Diseases.</title>
        <authorList>
            <person name="Tisza M.J."/>
            <person name="Buck C.B."/>
        </authorList>
    </citation>
    <scope>NUCLEOTIDE SEQUENCE</scope>
    <source>
        <strain evidence="2">CtLqe90</strain>
    </source>
</reference>
<name>A0A8S5Q2M9_9CAUD</name>
<evidence type="ECO:0000313" key="2">
    <source>
        <dbReference type="EMBL" id="DAE13256.1"/>
    </source>
</evidence>
<dbReference type="EMBL" id="BK015564">
    <property type="protein sequence ID" value="DAE13256.1"/>
    <property type="molecule type" value="Genomic_DNA"/>
</dbReference>
<feature type="coiled-coil region" evidence="1">
    <location>
        <begin position="4"/>
        <end position="34"/>
    </location>
</feature>
<evidence type="ECO:0000256" key="1">
    <source>
        <dbReference type="SAM" id="Coils"/>
    </source>
</evidence>
<proteinExistence type="predicted"/>
<keyword evidence="1" id="KW-0175">Coiled coil</keyword>
<sequence>MEDANKERERAIELENLLLAKKNQEREKERVYRKRIGWVKCTPMMDYIG</sequence>
<protein>
    <submittedName>
        <fullName evidence="2">Uncharacterized protein</fullName>
    </submittedName>
</protein>
<organism evidence="2">
    <name type="scientific">Siphoviridae sp. ctLqe90</name>
    <dbReference type="NCBI Taxonomy" id="2825456"/>
    <lineage>
        <taxon>Viruses</taxon>
        <taxon>Duplodnaviria</taxon>
        <taxon>Heunggongvirae</taxon>
        <taxon>Uroviricota</taxon>
        <taxon>Caudoviricetes</taxon>
    </lineage>
</organism>
<accession>A0A8S5Q2M9</accession>